<dbReference type="EMBL" id="JAPUUL010001954">
    <property type="protein sequence ID" value="KAJ8126237.1"/>
    <property type="molecule type" value="Genomic_DNA"/>
</dbReference>
<accession>A0ACC2JFZ5</accession>
<sequence>MDEDTIKPAITFRLAGVMPYNGSPPEPPDVRLFKVNGLRGEDPIHCDLFENGSPYFDYSSNYSSQILGRDAVAIESLESRARSLLTIVSDGLLGTRDSCVLFADDLGGSIAKLALVIASEDAEFRNVLDATQAVIFFGTPHRGSPEYSLDSAVHSVVKACFHGILGDWFLETLNSLSRCLEDIDCKFRHISHKFSIVSYYQDRPTSTSGPYKVVVPKECATLGLETETTIGVSRAYREMRTFMNRHEAHVARVFLENSKIRHWDEFSYFMDILQPTGLGTRHDGQTWLSQKPSTPLSSFYHNPNFLRWVSSESAPLYLSLSLKSSDPAWLLSVAVKTIQESPDALWSACPSITLDGTGSGPPGKGLILASLIHQLLTQQPRSFLHIRHLLPNLVDAMCSDMQTWKERCLWLCLRTLIHSPIGVATYGFLHVKAEDSIEILRWIDSAVEGTESRLRMVLVLAPGVDTGIGSSHFVHLDLPFNDGTSVGTGIMAVKDMVLLSRSDQEALLLQKLRLSLGAILRPDFIALTWIAFATRPLSLEELGAATALDQVQRSNAGSGLSKGSPLSYEQNLGVRLRNLLPEVVEIDLSRVLLRLPYGQIREVLSGSKPPGHNINENWSPHLYLAEKCLRLVDGISESTHDQLAVGFTVYAAHNWIHHYEMGGIINIDPTLEASQAFSDIVNKESTVQSWLTFVEYLSLPPAQRKEFSPDLPRDLRAEVEEPP</sequence>
<gene>
    <name evidence="1" type="ORF">O1611_g7401</name>
</gene>
<evidence type="ECO:0000313" key="2">
    <source>
        <dbReference type="Proteomes" id="UP001153332"/>
    </source>
</evidence>
<proteinExistence type="predicted"/>
<keyword evidence="2" id="KW-1185">Reference proteome</keyword>
<reference evidence="1" key="1">
    <citation type="submission" date="2022-12" db="EMBL/GenBank/DDBJ databases">
        <title>Genome Sequence of Lasiodiplodia mahajangana.</title>
        <authorList>
            <person name="Buettner E."/>
        </authorList>
    </citation>
    <scope>NUCLEOTIDE SEQUENCE</scope>
    <source>
        <strain evidence="1">VT137</strain>
    </source>
</reference>
<organism evidence="1 2">
    <name type="scientific">Lasiodiplodia mahajangana</name>
    <dbReference type="NCBI Taxonomy" id="1108764"/>
    <lineage>
        <taxon>Eukaryota</taxon>
        <taxon>Fungi</taxon>
        <taxon>Dikarya</taxon>
        <taxon>Ascomycota</taxon>
        <taxon>Pezizomycotina</taxon>
        <taxon>Dothideomycetes</taxon>
        <taxon>Dothideomycetes incertae sedis</taxon>
        <taxon>Botryosphaeriales</taxon>
        <taxon>Botryosphaeriaceae</taxon>
        <taxon>Lasiodiplodia</taxon>
    </lineage>
</organism>
<comment type="caution">
    <text evidence="1">The sequence shown here is derived from an EMBL/GenBank/DDBJ whole genome shotgun (WGS) entry which is preliminary data.</text>
</comment>
<evidence type="ECO:0000313" key="1">
    <source>
        <dbReference type="EMBL" id="KAJ8126237.1"/>
    </source>
</evidence>
<dbReference type="Proteomes" id="UP001153332">
    <property type="component" value="Unassembled WGS sequence"/>
</dbReference>
<protein>
    <submittedName>
        <fullName evidence="1">Uncharacterized protein</fullName>
    </submittedName>
</protein>
<name>A0ACC2JFZ5_9PEZI</name>